<sequence length="268" mass="29861">MANPLAASKKLMQNYLSELLTEEPGDKSPITPSTEASSHMSSAVVDKDKEKLNKLLQQASATQALTKDFNTVTTVKSEHARTVAVPEKEETPLAEANEEIRTNKSSGELKVKVSKDYRKGSFQAMFFDVAGLTIAVPLIELGGIHNVDKTTSLMGKPDWFKGVMVHREDKINVVDTALWVMPEKCNKTLKNSLNYQYIIMLSDSSWGLMAEHLVDTVTLEQEDVKWIEQTSKRPWLAGLVKERMCALLDVEALIKLLDQGANINQLDK</sequence>
<accession>A0ABQ3IDT6</accession>
<dbReference type="SUPFAM" id="SSF50341">
    <property type="entry name" value="CheW-like"/>
    <property type="match status" value="1"/>
</dbReference>
<proteinExistence type="predicted"/>
<dbReference type="InterPro" id="IPR014506">
    <property type="entry name" value="UCP020479_CheW"/>
</dbReference>
<dbReference type="InterPro" id="IPR002545">
    <property type="entry name" value="CheW-lke_dom"/>
</dbReference>
<evidence type="ECO:0000313" key="3">
    <source>
        <dbReference type="EMBL" id="GHE80745.1"/>
    </source>
</evidence>
<dbReference type="Gene3D" id="2.30.30.40">
    <property type="entry name" value="SH3 Domains"/>
    <property type="match status" value="1"/>
</dbReference>
<evidence type="ECO:0000256" key="1">
    <source>
        <dbReference type="SAM" id="MobiDB-lite"/>
    </source>
</evidence>
<dbReference type="InterPro" id="IPR036061">
    <property type="entry name" value="CheW-like_dom_sf"/>
</dbReference>
<reference evidence="4" key="1">
    <citation type="journal article" date="2019" name="Int. J. Syst. Evol. Microbiol.">
        <title>The Global Catalogue of Microorganisms (GCM) 10K type strain sequencing project: providing services to taxonomists for standard genome sequencing and annotation.</title>
        <authorList>
            <consortium name="The Broad Institute Genomics Platform"/>
            <consortium name="The Broad Institute Genome Sequencing Center for Infectious Disease"/>
            <person name="Wu L."/>
            <person name="Ma J."/>
        </authorList>
    </citation>
    <scope>NUCLEOTIDE SEQUENCE [LARGE SCALE GENOMIC DNA]</scope>
    <source>
        <strain evidence="4">CGMCC 1.15922</strain>
    </source>
</reference>
<comment type="caution">
    <text evidence="3">The sequence shown here is derived from an EMBL/GenBank/DDBJ whole genome shotgun (WGS) entry which is preliminary data.</text>
</comment>
<dbReference type="Proteomes" id="UP000626370">
    <property type="component" value="Unassembled WGS sequence"/>
</dbReference>
<gene>
    <name evidence="3" type="ORF">GCM10011501_05900</name>
</gene>
<feature type="domain" description="CheW-like" evidence="2">
    <location>
        <begin position="121"/>
        <end position="259"/>
    </location>
</feature>
<dbReference type="Pfam" id="PF01584">
    <property type="entry name" value="CheW"/>
    <property type="match status" value="1"/>
</dbReference>
<dbReference type="SMART" id="SM00260">
    <property type="entry name" value="CheW"/>
    <property type="match status" value="1"/>
</dbReference>
<dbReference type="RefSeq" id="WP_229816991.1">
    <property type="nucleotide sequence ID" value="NZ_BNAH01000002.1"/>
</dbReference>
<feature type="region of interest" description="Disordered" evidence="1">
    <location>
        <begin position="17"/>
        <end position="49"/>
    </location>
</feature>
<name>A0ABQ3IDT6_9GAMM</name>
<dbReference type="PIRSF" id="PIRSF020479">
    <property type="entry name" value="UCP020479_CheW"/>
    <property type="match status" value="1"/>
</dbReference>
<feature type="compositionally biased region" description="Polar residues" evidence="1">
    <location>
        <begin position="30"/>
        <end position="41"/>
    </location>
</feature>
<dbReference type="Gene3D" id="2.40.50.180">
    <property type="entry name" value="CheA-289, Domain 4"/>
    <property type="match status" value="1"/>
</dbReference>
<keyword evidence="4" id="KW-1185">Reference proteome</keyword>
<protein>
    <recommendedName>
        <fullName evidence="2">CheW-like domain-containing protein</fullName>
    </recommendedName>
</protein>
<organism evidence="3 4">
    <name type="scientific">Thalassotalea profundi</name>
    <dbReference type="NCBI Taxonomy" id="2036687"/>
    <lineage>
        <taxon>Bacteria</taxon>
        <taxon>Pseudomonadati</taxon>
        <taxon>Pseudomonadota</taxon>
        <taxon>Gammaproteobacteria</taxon>
        <taxon>Alteromonadales</taxon>
        <taxon>Colwelliaceae</taxon>
        <taxon>Thalassotalea</taxon>
    </lineage>
</organism>
<dbReference type="PROSITE" id="PS50851">
    <property type="entry name" value="CHEW"/>
    <property type="match status" value="1"/>
</dbReference>
<evidence type="ECO:0000259" key="2">
    <source>
        <dbReference type="PROSITE" id="PS50851"/>
    </source>
</evidence>
<dbReference type="EMBL" id="BNAH01000002">
    <property type="protein sequence ID" value="GHE80745.1"/>
    <property type="molecule type" value="Genomic_DNA"/>
</dbReference>
<evidence type="ECO:0000313" key="4">
    <source>
        <dbReference type="Proteomes" id="UP000626370"/>
    </source>
</evidence>